<dbReference type="PROSITE" id="PS01095">
    <property type="entry name" value="GH18_1"/>
    <property type="match status" value="1"/>
</dbReference>
<dbReference type="AlphaFoldDB" id="A0AAD8TDY1"/>
<evidence type="ECO:0000259" key="5">
    <source>
        <dbReference type="PROSITE" id="PS51910"/>
    </source>
</evidence>
<evidence type="ECO:0000313" key="7">
    <source>
        <dbReference type="Proteomes" id="UP001231189"/>
    </source>
</evidence>
<dbReference type="PRINTS" id="PR00551">
    <property type="entry name" value="2SGLOBULIN"/>
</dbReference>
<dbReference type="InterPro" id="IPR001579">
    <property type="entry name" value="Glyco_hydro_18_chit_AS"/>
</dbReference>
<dbReference type="PROSITE" id="PS51910">
    <property type="entry name" value="GH18_2"/>
    <property type="match status" value="1"/>
</dbReference>
<proteinExistence type="inferred from homology"/>
<evidence type="ECO:0000256" key="2">
    <source>
        <dbReference type="ARBA" id="ARBA00023295"/>
    </source>
</evidence>
<accession>A0AAD8TDY1</accession>
<dbReference type="PANTHER" id="PTHR46476">
    <property type="entry name" value="CHITINASE 2-LIKE"/>
    <property type="match status" value="1"/>
</dbReference>
<comment type="caution">
    <text evidence="6">The sequence shown here is derived from an EMBL/GenBank/DDBJ whole genome shotgun (WGS) entry which is preliminary data.</text>
</comment>
<dbReference type="InterPro" id="IPR017853">
    <property type="entry name" value="GH"/>
</dbReference>
<keyword evidence="7" id="KW-1185">Reference proteome</keyword>
<keyword evidence="2 3" id="KW-0326">Glycosidase</keyword>
<reference evidence="6" key="1">
    <citation type="submission" date="2023-07" db="EMBL/GenBank/DDBJ databases">
        <title>A chromosome-level genome assembly of Lolium multiflorum.</title>
        <authorList>
            <person name="Chen Y."/>
            <person name="Copetti D."/>
            <person name="Kolliker R."/>
            <person name="Studer B."/>
        </authorList>
    </citation>
    <scope>NUCLEOTIDE SEQUENCE</scope>
    <source>
        <strain evidence="6">02402/16</strain>
        <tissue evidence="6">Leaf</tissue>
    </source>
</reference>
<dbReference type="InterPro" id="IPR000677">
    <property type="entry name" value="Chitinase-like"/>
</dbReference>
<evidence type="ECO:0000256" key="4">
    <source>
        <dbReference type="RuleBase" id="RU004453"/>
    </source>
</evidence>
<evidence type="ECO:0000256" key="3">
    <source>
        <dbReference type="RuleBase" id="RU000489"/>
    </source>
</evidence>
<dbReference type="GO" id="GO:0005975">
    <property type="term" value="P:carbohydrate metabolic process"/>
    <property type="evidence" value="ECO:0007669"/>
    <property type="project" value="InterPro"/>
</dbReference>
<dbReference type="Pfam" id="PF00704">
    <property type="entry name" value="Glyco_hydro_18"/>
    <property type="match status" value="1"/>
</dbReference>
<dbReference type="EMBL" id="JAUUTY010000002">
    <property type="protein sequence ID" value="KAK1681095.1"/>
    <property type="molecule type" value="Genomic_DNA"/>
</dbReference>
<dbReference type="InterPro" id="IPR001223">
    <property type="entry name" value="Glyco_hydro18_cat"/>
</dbReference>
<gene>
    <name evidence="6" type="ORF">QYE76_041943</name>
</gene>
<feature type="domain" description="GH18" evidence="5">
    <location>
        <begin position="5"/>
        <end position="284"/>
    </location>
</feature>
<dbReference type="Gene3D" id="3.20.20.80">
    <property type="entry name" value="Glycosidases"/>
    <property type="match status" value="1"/>
</dbReference>
<evidence type="ECO:0000313" key="6">
    <source>
        <dbReference type="EMBL" id="KAK1681095.1"/>
    </source>
</evidence>
<name>A0AAD8TDY1_LOLMU</name>
<dbReference type="GO" id="GO:0004553">
    <property type="term" value="F:hydrolase activity, hydrolyzing O-glycosyl compounds"/>
    <property type="evidence" value="ECO:0007669"/>
    <property type="project" value="InterPro"/>
</dbReference>
<protein>
    <recommendedName>
        <fullName evidence="5">GH18 domain-containing protein</fullName>
    </recommendedName>
</protein>
<sequence length="284" mass="31091">MTNGYVFREYIGAQFTGVQFSDVPVNAGVSFHFILAFAIDYLASQSSPPTPTNGVFSPFWDTDNLSAAAMSATKAAHPNLSIMVALGGDTVQNTGVNATFAPSSVDSWVANAVSSLSVMINQYGLDGVDVDYEHFGADVDTFVECIGRLLTQLKAIFPNIATSIAPFERPEIQEYYQALWSKYSNVIDYVNFQFYGYGANTNVDYYVKFYNDQQANYPGAKVLASFKTGDVTGLLSPEQGISAAMELQRQDKLPGLFIFSADSSKLESYGFEYETRAQVIIANH</sequence>
<dbReference type="CDD" id="cd06544">
    <property type="entry name" value="GH18_narbonin"/>
    <property type="match status" value="1"/>
</dbReference>
<evidence type="ECO:0000256" key="1">
    <source>
        <dbReference type="ARBA" id="ARBA00022801"/>
    </source>
</evidence>
<comment type="similarity">
    <text evidence="4">Belongs to the glycosyl hydrolase 18 family.</text>
</comment>
<dbReference type="Proteomes" id="UP001231189">
    <property type="component" value="Unassembled WGS sequence"/>
</dbReference>
<dbReference type="SUPFAM" id="SSF51445">
    <property type="entry name" value="(Trans)glycosidases"/>
    <property type="match status" value="1"/>
</dbReference>
<organism evidence="6 7">
    <name type="scientific">Lolium multiflorum</name>
    <name type="common">Italian ryegrass</name>
    <name type="synonym">Lolium perenne subsp. multiflorum</name>
    <dbReference type="NCBI Taxonomy" id="4521"/>
    <lineage>
        <taxon>Eukaryota</taxon>
        <taxon>Viridiplantae</taxon>
        <taxon>Streptophyta</taxon>
        <taxon>Embryophyta</taxon>
        <taxon>Tracheophyta</taxon>
        <taxon>Spermatophyta</taxon>
        <taxon>Magnoliopsida</taxon>
        <taxon>Liliopsida</taxon>
        <taxon>Poales</taxon>
        <taxon>Poaceae</taxon>
        <taxon>BOP clade</taxon>
        <taxon>Pooideae</taxon>
        <taxon>Poodae</taxon>
        <taxon>Poeae</taxon>
        <taxon>Poeae Chloroplast Group 2 (Poeae type)</taxon>
        <taxon>Loliodinae</taxon>
        <taxon>Loliinae</taxon>
        <taxon>Lolium</taxon>
    </lineage>
</organism>
<keyword evidence="1 3" id="KW-0378">Hydrolase</keyword>
<dbReference type="PANTHER" id="PTHR46476:SF18">
    <property type="entry name" value="GH18 DOMAIN-CONTAINING PROTEIN"/>
    <property type="match status" value="1"/>
</dbReference>